<proteinExistence type="predicted"/>
<dbReference type="GeneID" id="94836124"/>
<organism evidence="2 3">
    <name type="scientific">Tritrichomonas foetus</name>
    <dbReference type="NCBI Taxonomy" id="1144522"/>
    <lineage>
        <taxon>Eukaryota</taxon>
        <taxon>Metamonada</taxon>
        <taxon>Parabasalia</taxon>
        <taxon>Tritrichomonadida</taxon>
        <taxon>Tritrichomonadidae</taxon>
        <taxon>Tritrichomonas</taxon>
    </lineage>
</organism>
<name>A0A1J4KKW0_9EUKA</name>
<comment type="caution">
    <text evidence="2">The sequence shown here is derived from an EMBL/GenBank/DDBJ whole genome shotgun (WGS) entry which is preliminary data.</text>
</comment>
<protein>
    <submittedName>
        <fullName evidence="2">Uncharacterized protein</fullName>
    </submittedName>
</protein>
<evidence type="ECO:0000313" key="3">
    <source>
        <dbReference type="Proteomes" id="UP000179807"/>
    </source>
</evidence>
<dbReference type="AlphaFoldDB" id="A0A1J4KKW0"/>
<reference evidence="2" key="1">
    <citation type="submission" date="2016-10" db="EMBL/GenBank/DDBJ databases">
        <authorList>
            <person name="Benchimol M."/>
            <person name="Almeida L.G."/>
            <person name="Vasconcelos A.T."/>
            <person name="Perreira-Neves A."/>
            <person name="Rosa I.A."/>
            <person name="Tasca T."/>
            <person name="Bogo M.R."/>
            <person name="de Souza W."/>
        </authorList>
    </citation>
    <scope>NUCLEOTIDE SEQUENCE [LARGE SCALE GENOMIC DNA]</scope>
    <source>
        <strain evidence="2">K</strain>
    </source>
</reference>
<keyword evidence="3" id="KW-1185">Reference proteome</keyword>
<feature type="chain" id="PRO_5013380470" evidence="1">
    <location>
        <begin position="17"/>
        <end position="219"/>
    </location>
</feature>
<evidence type="ECO:0000256" key="1">
    <source>
        <dbReference type="SAM" id="SignalP"/>
    </source>
</evidence>
<accession>A0A1J4KKW0</accession>
<keyword evidence="1" id="KW-0732">Signal</keyword>
<dbReference type="EMBL" id="MLAK01000615">
    <property type="protein sequence ID" value="OHT10334.1"/>
    <property type="molecule type" value="Genomic_DNA"/>
</dbReference>
<dbReference type="Proteomes" id="UP000179807">
    <property type="component" value="Unassembled WGS sequence"/>
</dbReference>
<dbReference type="VEuPathDB" id="TrichDB:TRFO_20472"/>
<gene>
    <name evidence="2" type="ORF">TRFO_20472</name>
</gene>
<sequence length="219" mass="24499">MMFFILFASLSLGALYERIPQLTSKKEISVPAKSLFVLIKWDDVIVHIKKGNIEKVIDPSAKYTAFTANEACTVTCYPSGDATPILSYYIAQMPKNAPRKHYSYYSTQLTSKSSSKLKNYDYNFFYPGSFTVDFSITNTGTVTAISYDEKGKEKKSIYLSSGSGPVSTNNAFLMERDSDDGTITFNGDFTVKRTGDQDIPTIEFLWIMTGTIPEDGKFE</sequence>
<dbReference type="RefSeq" id="XP_068363470.1">
    <property type="nucleotide sequence ID" value="XM_068501420.1"/>
</dbReference>
<evidence type="ECO:0000313" key="2">
    <source>
        <dbReference type="EMBL" id="OHT10334.1"/>
    </source>
</evidence>
<feature type="signal peptide" evidence="1">
    <location>
        <begin position="1"/>
        <end position="16"/>
    </location>
</feature>